<sequence length="1039" mass="118532">MYRLAKLTTRTLSKTPLIRPAFASITQTYYRPSLCRYLNQSFYSTKKEEDLEEINPKDYPELYPDEQEEEIDTEWFVDSDYKASEEDFIPLWQRRAVGEHLEDRLALRKVSQELMETGQLTAESLRDLLVESKLESVEILDVREKCDWADYMIVASSSKGEKYLGSVAEHVYSVVKKAMEQRPPHVEGKGDNSGWVLIDLGRIVVHLFTPEIRDRYDLEVMELPNVDPPNSTLDNQKTVDNVSRDETTRKKIIEIIDHQFDLEIYLKQKEIATIKQEITKAENILSDLKQAIKNESIASSLPDTPHYTRRSALYHNGMVPLQPQASPQPPKRKVYRNPNPEKNQLYGRRHDGVYVSLACPACHRGDFANQQGFLNHCRISHSLEFGPYEQMLLKCGTPVDESEVPMDNPARLRTILSIIPAASKPSPKKLERPSIKVFEEDVDMELENNQKAMVEASKEQTTIEKEETVQPPLAAIEPTIDKQEENKETPSEATNEQLTPEEIKINESTSSTPAIVESPKVESLAAAVSSIPSSSSNTPTTADIGSRFYIKRRIIVGNVSKFIAPERRDPSLKQFTHKWMIYVVEPPQTKQETFITCVRFHLHPSYKPHNVVDVTEAPFKLTRLGWGEFPIRIQLFFVDKRRNKAVDVIHHLKLDDTHSGKQMLGGERSIEIELDRNTDFSDKSSVPSISTPTLEAPSVTAVKQKMSLLSGILKESVQKLPLIRAGSSHGKILPYSCAPSAKAFLKWSVGKRKASEWHRARVLRLETQKKAFETNDNVLRMAAESLSTKDVLTWCVENKYTPTRTETTKDEDHESTDHGYCKFCGKLRDGHDETVDDQCLRRPKGWNSRKRNGVINSMTSVTHLLKQLEPGWNEPKDTDELDIDIDMDEEKPETSTEETNRRRELLENIKKWSYQEGANVANERALDWIWSVVAQLRLKSITANDMTLGKDGNLQGPTADFDLPLAMEQRLLVGNLLTQATRAFLKKLISKTVDLCYKEEEGSADKSTKMMVPYHVYQAVQESEEFDFLTNQHMGTEEP</sequence>
<dbReference type="InterPro" id="IPR038704">
    <property type="entry name" value="YEAST_sf"/>
</dbReference>
<dbReference type="Pfam" id="PF25909">
    <property type="entry name" value="zf-C2H2_AHC1"/>
    <property type="match status" value="1"/>
</dbReference>
<accession>A0A9P6ZAZ2</accession>
<feature type="compositionally biased region" description="Basic and acidic residues" evidence="4">
    <location>
        <begin position="479"/>
        <end position="490"/>
    </location>
</feature>
<evidence type="ECO:0000256" key="2">
    <source>
        <dbReference type="ARBA" id="ARBA00023242"/>
    </source>
</evidence>
<comment type="caution">
    <text evidence="6">The sequence shown here is derived from an EMBL/GenBank/DDBJ whole genome shotgun (WGS) entry which is preliminary data.</text>
</comment>
<dbReference type="InterPro" id="IPR005033">
    <property type="entry name" value="YEATS"/>
</dbReference>
<dbReference type="CDD" id="cd16907">
    <property type="entry name" value="YEATS_YEATS2_like"/>
    <property type="match status" value="1"/>
</dbReference>
<proteinExistence type="inferred from homology"/>
<protein>
    <recommendedName>
        <fullName evidence="5">YEATS domain-containing protein</fullName>
    </recommendedName>
</protein>
<keyword evidence="2 3" id="KW-0539">Nucleus</keyword>
<feature type="region of interest" description="Disordered" evidence="4">
    <location>
        <begin position="319"/>
        <end position="346"/>
    </location>
</feature>
<organism evidence="6 7">
    <name type="scientific">Rhizopus delemar</name>
    <dbReference type="NCBI Taxonomy" id="936053"/>
    <lineage>
        <taxon>Eukaryota</taxon>
        <taxon>Fungi</taxon>
        <taxon>Fungi incertae sedis</taxon>
        <taxon>Mucoromycota</taxon>
        <taxon>Mucoromycotina</taxon>
        <taxon>Mucoromycetes</taxon>
        <taxon>Mucorales</taxon>
        <taxon>Mucorineae</taxon>
        <taxon>Rhizopodaceae</taxon>
        <taxon>Rhizopus</taxon>
    </lineage>
</organism>
<dbReference type="Pfam" id="PF22951">
    <property type="entry name" value="3HBD"/>
    <property type="match status" value="1"/>
</dbReference>
<evidence type="ECO:0000313" key="6">
    <source>
        <dbReference type="EMBL" id="KAG1574427.1"/>
    </source>
</evidence>
<feature type="region of interest" description="Disordered" evidence="4">
    <location>
        <begin position="474"/>
        <end position="513"/>
    </location>
</feature>
<gene>
    <name evidence="6" type="ORF">G6F50_001982</name>
</gene>
<name>A0A9P6ZAZ2_9FUNG</name>
<evidence type="ECO:0000256" key="1">
    <source>
        <dbReference type="ARBA" id="ARBA00010574"/>
    </source>
</evidence>
<dbReference type="Gene3D" id="2.60.40.1970">
    <property type="entry name" value="YEATS domain"/>
    <property type="match status" value="1"/>
</dbReference>
<dbReference type="AlphaFoldDB" id="A0A9P6ZAZ2"/>
<dbReference type="GO" id="GO:0006355">
    <property type="term" value="P:regulation of DNA-templated transcription"/>
    <property type="evidence" value="ECO:0007669"/>
    <property type="project" value="InterPro"/>
</dbReference>
<evidence type="ECO:0000259" key="5">
    <source>
        <dbReference type="PROSITE" id="PS51037"/>
    </source>
</evidence>
<dbReference type="PANTHER" id="PTHR23195">
    <property type="entry name" value="YEATS DOMAIN"/>
    <property type="match status" value="1"/>
</dbReference>
<dbReference type="EMBL" id="JAANIU010000175">
    <property type="protein sequence ID" value="KAG1574427.1"/>
    <property type="molecule type" value="Genomic_DNA"/>
</dbReference>
<reference evidence="6 7" key="1">
    <citation type="journal article" date="2020" name="Microb. Genom.">
        <title>Genetic diversity of clinical and environmental Mucorales isolates obtained from an investigation of mucormycosis cases among solid organ transplant recipients.</title>
        <authorList>
            <person name="Nguyen M.H."/>
            <person name="Kaul D."/>
            <person name="Muto C."/>
            <person name="Cheng S.J."/>
            <person name="Richter R.A."/>
            <person name="Bruno V.M."/>
            <person name="Liu G."/>
            <person name="Beyhan S."/>
            <person name="Sundermann A.J."/>
            <person name="Mounaud S."/>
            <person name="Pasculle A.W."/>
            <person name="Nierman W.C."/>
            <person name="Driscoll E."/>
            <person name="Cumbie R."/>
            <person name="Clancy C.J."/>
            <person name="Dupont C.L."/>
        </authorList>
    </citation>
    <scope>NUCLEOTIDE SEQUENCE [LARGE SCALE GENOMIC DNA]</scope>
    <source>
        <strain evidence="6 7">GL24</strain>
    </source>
</reference>
<evidence type="ECO:0000313" key="7">
    <source>
        <dbReference type="Proteomes" id="UP000740926"/>
    </source>
</evidence>
<dbReference type="InterPro" id="IPR055127">
    <property type="entry name" value="YEATS2_3HBD"/>
</dbReference>
<comment type="similarity">
    <text evidence="1">Belongs to the Iojap/RsfS family.</text>
</comment>
<dbReference type="InterPro" id="IPR004394">
    <property type="entry name" value="Iojap/RsfS/C7orf30"/>
</dbReference>
<dbReference type="InterPro" id="IPR058706">
    <property type="entry name" value="zf-C2H2_AHC1-like"/>
</dbReference>
<dbReference type="Pfam" id="PF03366">
    <property type="entry name" value="YEATS"/>
    <property type="match status" value="1"/>
</dbReference>
<dbReference type="Gene3D" id="3.30.460.10">
    <property type="entry name" value="Beta Polymerase, domain 2"/>
    <property type="match status" value="1"/>
</dbReference>
<dbReference type="InterPro" id="IPR043519">
    <property type="entry name" value="NT_sf"/>
</dbReference>
<dbReference type="Pfam" id="PF02410">
    <property type="entry name" value="RsfS"/>
    <property type="match status" value="1"/>
</dbReference>
<dbReference type="HAMAP" id="MF_01477">
    <property type="entry name" value="Iojap_RsfS"/>
    <property type="match status" value="1"/>
</dbReference>
<feature type="domain" description="YEATS" evidence="5">
    <location>
        <begin position="544"/>
        <end position="688"/>
    </location>
</feature>
<dbReference type="GO" id="GO:0005634">
    <property type="term" value="C:nucleus"/>
    <property type="evidence" value="ECO:0007669"/>
    <property type="project" value="UniProtKB-SubCell"/>
</dbReference>
<keyword evidence="7" id="KW-1185">Reference proteome</keyword>
<dbReference type="InterPro" id="IPR055129">
    <property type="entry name" value="YEATS_dom"/>
</dbReference>
<dbReference type="GO" id="GO:0000785">
    <property type="term" value="C:chromatin"/>
    <property type="evidence" value="ECO:0007669"/>
    <property type="project" value="UniProtKB-ARBA"/>
</dbReference>
<dbReference type="SUPFAM" id="SSF81301">
    <property type="entry name" value="Nucleotidyltransferase"/>
    <property type="match status" value="1"/>
</dbReference>
<comment type="subcellular location">
    <subcellularLocation>
        <location evidence="3">Nucleus</location>
    </subcellularLocation>
</comment>
<dbReference type="Proteomes" id="UP000740926">
    <property type="component" value="Unassembled WGS sequence"/>
</dbReference>
<dbReference type="NCBIfam" id="TIGR00090">
    <property type="entry name" value="rsfS_iojap_ybeB"/>
    <property type="match status" value="1"/>
</dbReference>
<evidence type="ECO:0000256" key="3">
    <source>
        <dbReference type="PROSITE-ProRule" id="PRU00376"/>
    </source>
</evidence>
<evidence type="ECO:0000256" key="4">
    <source>
        <dbReference type="SAM" id="MobiDB-lite"/>
    </source>
</evidence>
<dbReference type="PROSITE" id="PS51037">
    <property type="entry name" value="YEATS"/>
    <property type="match status" value="1"/>
</dbReference>